<accession>A0A031LP49</accession>
<feature type="transmembrane region" description="Helical" evidence="1">
    <location>
        <begin position="452"/>
        <end position="473"/>
    </location>
</feature>
<dbReference type="AlphaFoldDB" id="A0A031LP49"/>
<dbReference type="RefSeq" id="WP_048099846.1">
    <property type="nucleotide sequence ID" value="NZ_JFZT01000044.1"/>
</dbReference>
<keyword evidence="1" id="KW-0472">Membrane</keyword>
<evidence type="ECO:0000313" key="2">
    <source>
        <dbReference type="EMBL" id="EZQ04954.1"/>
    </source>
</evidence>
<feature type="transmembrane region" description="Helical" evidence="1">
    <location>
        <begin position="12"/>
        <end position="30"/>
    </location>
</feature>
<proteinExistence type="predicted"/>
<dbReference type="EMBL" id="JFZT01000044">
    <property type="protein sequence ID" value="EZQ04954.1"/>
    <property type="molecule type" value="Genomic_DNA"/>
</dbReference>
<feature type="transmembrane region" description="Helical" evidence="1">
    <location>
        <begin position="418"/>
        <end position="440"/>
    </location>
</feature>
<evidence type="ECO:0000256" key="1">
    <source>
        <dbReference type="SAM" id="Phobius"/>
    </source>
</evidence>
<feature type="transmembrane region" description="Helical" evidence="1">
    <location>
        <begin position="502"/>
        <end position="519"/>
    </location>
</feature>
<evidence type="ECO:0000313" key="3">
    <source>
        <dbReference type="Proteomes" id="UP000024332"/>
    </source>
</evidence>
<comment type="caution">
    <text evidence="2">The sequence shown here is derived from an EMBL/GenBank/DDBJ whole genome shotgun (WGS) entry which is preliminary data.</text>
</comment>
<protein>
    <submittedName>
        <fullName evidence="2">Uncharacterized protein</fullName>
    </submittedName>
</protein>
<reference evidence="2 3" key="1">
    <citation type="submission" date="2014-03" db="EMBL/GenBank/DDBJ databases">
        <title>Draft genome sequence of the novel thermoacidophilic archaea Acidianus copahuensis ALE1 strain, isolated from Copahue volcanic area in Neuquen Argentina.</title>
        <authorList>
            <person name="Urbieta M.S."/>
            <person name="Rascovan N."/>
            <person name="Castro C."/>
            <person name="Revale S."/>
            <person name="Giaveno M.A."/>
            <person name="Vazquez M.P."/>
            <person name="Donati E.R."/>
        </authorList>
    </citation>
    <scope>NUCLEOTIDE SEQUENCE [LARGE SCALE GENOMIC DNA]</scope>
    <source>
        <strain evidence="2 3">ALE1</strain>
    </source>
</reference>
<sequence>MLRTDLKSISTVFILSLVIISSIIIINFYTHQYSPLLSVIGLVKVSGHKLQIYGLILEPNGEGFAGAKINVSVQYPERPFSMITGQSGGVFFRNIITSTMSRSNGSFYISIDLNSSIRNNPVAVKLHINAKGEKFSFLAPPLSCNVISNISSHSFSSAFNSTFEGDSNISTSYYVPFSYSYISSYNYNIITYLQTKANSSLIPILHEYTSKNSSLTETLWPYDTIQISLLIVGHRVLISSPYFILEKVVFINNNKNQSIIPRSFITSTVLNFIPKDIKIYYYPFKFGVLPNPISFPVSPIIYGKNFIKLSSQIVILNLTEITEPISYFPYGYQLITHLNITPSSSTNYPRVVSNLSPHKSPAEEFITKHDEIFPFLLLLLIIPLILIYIVIERFSSPLKKGTIEIIKKSFLKFYIQKIILFYLIAIALSVIPIFILQLLLDTYELNYSIFPNFIPFLEEILVFVSLVIGYSSFFSTKGSIYLSISTYGEIIFQIITNSYYLVGWYALIISSAIIIAGYIKIVKDELNKSVF</sequence>
<keyword evidence="1" id="KW-1133">Transmembrane helix</keyword>
<name>A0A031LP49_9CREN</name>
<dbReference type="STRING" id="1160895.CM19_08080"/>
<organism evidence="2 3">
    <name type="scientific">Candidatus Acidianus copahuensis</name>
    <dbReference type="NCBI Taxonomy" id="1160895"/>
    <lineage>
        <taxon>Archaea</taxon>
        <taxon>Thermoproteota</taxon>
        <taxon>Thermoprotei</taxon>
        <taxon>Sulfolobales</taxon>
        <taxon>Sulfolobaceae</taxon>
        <taxon>Acidianus</taxon>
    </lineage>
</organism>
<keyword evidence="1" id="KW-0812">Transmembrane</keyword>
<keyword evidence="3" id="KW-1185">Reference proteome</keyword>
<gene>
    <name evidence="2" type="ORF">CM19_08080</name>
</gene>
<feature type="transmembrane region" description="Helical" evidence="1">
    <location>
        <begin position="372"/>
        <end position="391"/>
    </location>
</feature>
<dbReference type="Proteomes" id="UP000024332">
    <property type="component" value="Unassembled WGS sequence"/>
</dbReference>